<protein>
    <recommendedName>
        <fullName evidence="2">BRCT domain-containing protein</fullName>
    </recommendedName>
</protein>
<dbReference type="STRING" id="765440.A0A0C3FGC6"/>
<evidence type="ECO:0000313" key="3">
    <source>
        <dbReference type="EMBL" id="KIM78884.1"/>
    </source>
</evidence>
<organism evidence="3 4">
    <name type="scientific">Piloderma croceum (strain F 1598)</name>
    <dbReference type="NCBI Taxonomy" id="765440"/>
    <lineage>
        <taxon>Eukaryota</taxon>
        <taxon>Fungi</taxon>
        <taxon>Dikarya</taxon>
        <taxon>Basidiomycota</taxon>
        <taxon>Agaricomycotina</taxon>
        <taxon>Agaricomycetes</taxon>
        <taxon>Agaricomycetidae</taxon>
        <taxon>Atheliales</taxon>
        <taxon>Atheliaceae</taxon>
        <taxon>Piloderma</taxon>
    </lineage>
</organism>
<gene>
    <name evidence="3" type="ORF">PILCRDRAFT_823998</name>
</gene>
<dbReference type="InterPro" id="IPR036420">
    <property type="entry name" value="BRCT_dom_sf"/>
</dbReference>
<reference evidence="3 4" key="1">
    <citation type="submission" date="2014-04" db="EMBL/GenBank/DDBJ databases">
        <authorList>
            <consortium name="DOE Joint Genome Institute"/>
            <person name="Kuo A."/>
            <person name="Tarkka M."/>
            <person name="Buscot F."/>
            <person name="Kohler A."/>
            <person name="Nagy L.G."/>
            <person name="Floudas D."/>
            <person name="Copeland A."/>
            <person name="Barry K.W."/>
            <person name="Cichocki N."/>
            <person name="Veneault-Fourrey C."/>
            <person name="LaButti K."/>
            <person name="Lindquist E.A."/>
            <person name="Lipzen A."/>
            <person name="Lundell T."/>
            <person name="Morin E."/>
            <person name="Murat C."/>
            <person name="Sun H."/>
            <person name="Tunlid A."/>
            <person name="Henrissat B."/>
            <person name="Grigoriev I.V."/>
            <person name="Hibbett D.S."/>
            <person name="Martin F."/>
            <person name="Nordberg H.P."/>
            <person name="Cantor M.N."/>
            <person name="Hua S.X."/>
        </authorList>
    </citation>
    <scope>NUCLEOTIDE SEQUENCE [LARGE SCALE GENOMIC DNA]</scope>
    <source>
        <strain evidence="3 4">F 1598</strain>
    </source>
</reference>
<accession>A0A0C3FGC6</accession>
<feature type="region of interest" description="Disordered" evidence="1">
    <location>
        <begin position="138"/>
        <end position="166"/>
    </location>
</feature>
<evidence type="ECO:0000256" key="1">
    <source>
        <dbReference type="SAM" id="MobiDB-lite"/>
    </source>
</evidence>
<sequence length="657" mass="73805">MAPGRMSTRRTQHDQHPSTRSADPDGTNNVVNEELFLEPMMGTPLAMYIEKDVHDRDVLVDIITKHGGSVSPGYSGVPYILVDPHKESGQNLYRQYAGKKGKIVLDARWVHECVKAGALQTFHGNWANCKVTGTELVGPTEPQATGPVVQIQPRRHSRQAAHTQSDNVSRHLQPAQTMHNHPQAIGPITGGPVDQMVHSQNAFPYQVYTTPLHPGPRGMHPATAAPPQTWQGANSIAPQQTHMAPPQMLSRPQAYRDDSWDGSYDHASQAPGPIVGGPNAPGYDYRYRDDQQDWVGGPNDYYDPSQYDHSYNQSAQYVPEAGPSNAGPSTGPATETSDKTRGRKRNRTQPTPAAPASALVINRRHPPARSPTPPARVIKSTYGGNLFTAEDVQYLKKYIDYCQEQGLVLSLREICERIAVKAPHHTFYSWRRYCNKHQIRLGGYTMGSEDPEGGELDQEEEDQQVVHARPGPGTIAAARQRIQAEGDEIRSRSPTPPRALFRSTTGKGVAFTDEDVTFLVRFMQYRKSQGRVDMVAFWKDVASKAPHHSRASWMKFWRRHKHELDRNEGDEPLPAAPEKKMRYSREDDILLARYFHNRPEGTSDKIFQAFGRIHPHHPWKGWQEHHRIHKAKIDHFIQQLANGENIGTEDQQQPPAE</sequence>
<feature type="compositionally biased region" description="Polar residues" evidence="1">
    <location>
        <begin position="326"/>
        <end position="335"/>
    </location>
</feature>
<reference evidence="4" key="2">
    <citation type="submission" date="2015-01" db="EMBL/GenBank/DDBJ databases">
        <title>Evolutionary Origins and Diversification of the Mycorrhizal Mutualists.</title>
        <authorList>
            <consortium name="DOE Joint Genome Institute"/>
            <consortium name="Mycorrhizal Genomics Consortium"/>
            <person name="Kohler A."/>
            <person name="Kuo A."/>
            <person name="Nagy L.G."/>
            <person name="Floudas D."/>
            <person name="Copeland A."/>
            <person name="Barry K.W."/>
            <person name="Cichocki N."/>
            <person name="Veneault-Fourrey C."/>
            <person name="LaButti K."/>
            <person name="Lindquist E.A."/>
            <person name="Lipzen A."/>
            <person name="Lundell T."/>
            <person name="Morin E."/>
            <person name="Murat C."/>
            <person name="Riley R."/>
            <person name="Ohm R."/>
            <person name="Sun H."/>
            <person name="Tunlid A."/>
            <person name="Henrissat B."/>
            <person name="Grigoriev I.V."/>
            <person name="Hibbett D.S."/>
            <person name="Martin F."/>
        </authorList>
    </citation>
    <scope>NUCLEOTIDE SEQUENCE [LARGE SCALE GENOMIC DNA]</scope>
    <source>
        <strain evidence="4">F 1598</strain>
    </source>
</reference>
<dbReference type="InterPro" id="IPR001357">
    <property type="entry name" value="BRCT_dom"/>
</dbReference>
<dbReference type="SUPFAM" id="SSF52113">
    <property type="entry name" value="BRCT domain"/>
    <property type="match status" value="1"/>
</dbReference>
<dbReference type="EMBL" id="KN833013">
    <property type="protein sequence ID" value="KIM78884.1"/>
    <property type="molecule type" value="Genomic_DNA"/>
</dbReference>
<feature type="compositionally biased region" description="Polar residues" evidence="1">
    <location>
        <begin position="18"/>
        <end position="29"/>
    </location>
</feature>
<dbReference type="OrthoDB" id="3358963at2759"/>
<evidence type="ECO:0000259" key="2">
    <source>
        <dbReference type="PROSITE" id="PS50172"/>
    </source>
</evidence>
<feature type="compositionally biased region" description="Polar residues" evidence="1">
    <location>
        <begin position="307"/>
        <end position="316"/>
    </location>
</feature>
<dbReference type="PROSITE" id="PS50172">
    <property type="entry name" value="BRCT"/>
    <property type="match status" value="1"/>
</dbReference>
<feature type="domain" description="BRCT" evidence="2">
    <location>
        <begin position="55"/>
        <end position="119"/>
    </location>
</feature>
<proteinExistence type="predicted"/>
<dbReference type="AlphaFoldDB" id="A0A0C3FGC6"/>
<dbReference type="CDD" id="cd00027">
    <property type="entry name" value="BRCT"/>
    <property type="match status" value="1"/>
</dbReference>
<dbReference type="InParanoid" id="A0A0C3FGC6"/>
<keyword evidence="4" id="KW-1185">Reference proteome</keyword>
<dbReference type="Gene3D" id="1.10.10.60">
    <property type="entry name" value="Homeodomain-like"/>
    <property type="match status" value="1"/>
</dbReference>
<dbReference type="Proteomes" id="UP000054166">
    <property type="component" value="Unassembled WGS sequence"/>
</dbReference>
<dbReference type="HOGENOM" id="CLU_015429_0_0_1"/>
<evidence type="ECO:0000313" key="4">
    <source>
        <dbReference type="Proteomes" id="UP000054166"/>
    </source>
</evidence>
<name>A0A0C3FGC6_PILCF</name>
<feature type="region of interest" description="Disordered" evidence="1">
    <location>
        <begin position="1"/>
        <end position="29"/>
    </location>
</feature>
<feature type="region of interest" description="Disordered" evidence="1">
    <location>
        <begin position="252"/>
        <end position="377"/>
    </location>
</feature>